<proteinExistence type="predicted"/>
<evidence type="ECO:0000313" key="2">
    <source>
        <dbReference type="EMBL" id="ELQ33859.1"/>
    </source>
</evidence>
<reference evidence="2" key="1">
    <citation type="journal article" date="2012" name="PLoS Genet.">
        <title>Comparative analysis of the genomes of two field isolates of the rice blast fungus Magnaporthe oryzae.</title>
        <authorList>
            <person name="Xue M."/>
            <person name="Yang J."/>
            <person name="Li Z."/>
            <person name="Hu S."/>
            <person name="Yao N."/>
            <person name="Dean R.A."/>
            <person name="Zhao W."/>
            <person name="Shen M."/>
            <person name="Zhang H."/>
            <person name="Li C."/>
            <person name="Liu L."/>
            <person name="Cao L."/>
            <person name="Xu X."/>
            <person name="Xing Y."/>
            <person name="Hsiang T."/>
            <person name="Zhang Z."/>
            <person name="Xu J.R."/>
            <person name="Peng Y.L."/>
        </authorList>
    </citation>
    <scope>NUCLEOTIDE SEQUENCE</scope>
    <source>
        <strain evidence="2">Y34</strain>
    </source>
</reference>
<gene>
    <name evidence="2" type="ORF">OOU_Y34scaffold00859g2</name>
</gene>
<evidence type="ECO:0000256" key="1">
    <source>
        <dbReference type="SAM" id="MobiDB-lite"/>
    </source>
</evidence>
<protein>
    <submittedName>
        <fullName evidence="2">Uncharacterized protein</fullName>
    </submittedName>
</protein>
<organism evidence="2">
    <name type="scientific">Pyricularia oryzae (strain Y34)</name>
    <name type="common">Rice blast fungus</name>
    <name type="synonym">Magnaporthe oryzae</name>
    <dbReference type="NCBI Taxonomy" id="1143189"/>
    <lineage>
        <taxon>Eukaryota</taxon>
        <taxon>Fungi</taxon>
        <taxon>Dikarya</taxon>
        <taxon>Ascomycota</taxon>
        <taxon>Pezizomycotina</taxon>
        <taxon>Sordariomycetes</taxon>
        <taxon>Sordariomycetidae</taxon>
        <taxon>Magnaporthales</taxon>
        <taxon>Pyriculariaceae</taxon>
        <taxon>Pyricularia</taxon>
    </lineage>
</organism>
<dbReference type="EMBL" id="JH793770">
    <property type="protein sequence ID" value="ELQ33859.1"/>
    <property type="molecule type" value="Genomic_DNA"/>
</dbReference>
<sequence>MDYFSIRSEALSAKEDADKAMREADRTAAEAERAATEAQRAAAEAQRAAAEAQRAKSLADEAANVHERVRSEEVEKVKQMLQAAQPVAKLSRQSHRSVVEKVAHFWVYNESAIQISLPVLIELSRSLQEHDWERVELFPEAILSQRHVLIEKFPLNLSHWVWFCQQHGNFDKSNELEPFLIELTKKLERIHAIRLSDSHFPPPEPVLTAFSGGQGNRKRPRHALSYPAGGSYIGSPSYDIRRTNGISVDDLLQAMPPPTTTITMETARSQVVPRMCPGFVDVQPSTSAEFGVATPAYIYGQDRASGGLPLAPTVSGDNAPAITKFQRVIPYVNLVLTHRWSVIFGLQNFTIDPEENLAVSPSPSIISFGQGLPGITSETTAKEDLATVRETGFLHWEDNFVARNVERLQSLPYFWGIEGLSILRSIFTSSRLQGALQEELGMGPYLVRHCMWWKVPGAPGNIFLKTDTGHVVDKCLGIHVLSRTTRVRYFTGSHTHEWLPTGWPWFTNCEMSELEKFDRSEPMSNGFTLFDPRINHCLESGTAMTIIIGKSELLTGWMPLPLMNPHMGDILEKMKQDLGIGWNLVQSGLNGISMVT</sequence>
<feature type="compositionally biased region" description="Low complexity" evidence="1">
    <location>
        <begin position="36"/>
        <end position="48"/>
    </location>
</feature>
<feature type="region of interest" description="Disordered" evidence="1">
    <location>
        <begin position="13"/>
        <end position="48"/>
    </location>
</feature>
<dbReference type="Proteomes" id="UP000011086">
    <property type="component" value="Unassembled WGS sequence"/>
</dbReference>
<feature type="compositionally biased region" description="Basic and acidic residues" evidence="1">
    <location>
        <begin position="13"/>
        <end position="35"/>
    </location>
</feature>
<accession>A0AA97PGL6</accession>
<name>A0AA97PGL6_PYRO3</name>
<dbReference type="AlphaFoldDB" id="A0AA97PGL6"/>